<protein>
    <submittedName>
        <fullName evidence="9">Homocysteine desulfhydrase</fullName>
        <ecNumber evidence="9">4.4.1.2</ecNumber>
    </submittedName>
</protein>
<feature type="domain" description="Aminotransferase class V" evidence="8">
    <location>
        <begin position="16"/>
        <end position="376"/>
    </location>
</feature>
<dbReference type="Proteomes" id="UP000033066">
    <property type="component" value="Chromosome"/>
</dbReference>
<dbReference type="InterPro" id="IPR016454">
    <property type="entry name" value="Cysteine_dSase"/>
</dbReference>
<keyword evidence="7" id="KW-0411">Iron-sulfur</keyword>
<dbReference type="PANTHER" id="PTHR11601:SF34">
    <property type="entry name" value="CYSTEINE DESULFURASE"/>
    <property type="match status" value="1"/>
</dbReference>
<dbReference type="SUPFAM" id="SSF53383">
    <property type="entry name" value="PLP-dependent transferases"/>
    <property type="match status" value="1"/>
</dbReference>
<keyword evidence="6" id="KW-0408">Iron</keyword>
<organism evidence="9 10">
    <name type="scientific">Methanosarcina barkeri 3</name>
    <dbReference type="NCBI Taxonomy" id="1434107"/>
    <lineage>
        <taxon>Archaea</taxon>
        <taxon>Methanobacteriati</taxon>
        <taxon>Methanobacteriota</taxon>
        <taxon>Stenosarchaea group</taxon>
        <taxon>Methanomicrobia</taxon>
        <taxon>Methanosarcinales</taxon>
        <taxon>Methanosarcinaceae</taxon>
        <taxon>Methanosarcina</taxon>
    </lineage>
</organism>
<evidence type="ECO:0000259" key="8">
    <source>
        <dbReference type="Pfam" id="PF00266"/>
    </source>
</evidence>
<accession>A0A0E3SKH5</accession>
<dbReference type="InterPro" id="IPR018247">
    <property type="entry name" value="EF_Hand_1_Ca_BS"/>
</dbReference>
<dbReference type="GO" id="GO:0051536">
    <property type="term" value="F:iron-sulfur cluster binding"/>
    <property type="evidence" value="ECO:0007669"/>
    <property type="project" value="UniProtKB-KW"/>
</dbReference>
<sequence>MIISNGEGEEIFENIIYLDNAACTRLDERVLEVMKPYFFNIYAVATSEFGYSMGIEAKEALARSRESIASKLDANSEEIIFTSGSTESSNTALKGVAMALKEKKGKHVVASKIEDFPVLNTAKVLEGQGFSATFLDVDPEGFVDLEELKNAITKETVLVSIQQGNQEIGTVQDLKAISEICEEKDVLLHTDATHSFTRLPLNVKELPVDLITMSAHTIHGPRGIGALYIRKGTPITKFMDGGFQEFNLRAGVENIPSAVGFAKAVELVTEEENKRLKAMRDRIIDKALSEIPEVTLNGSREKRLPQNANLTFHYVEGESVTLHMDMRGFAVSTGSACFSRSLEASHVIRGIGGDHERAHGSVRFTFGRYNHIEDTDAAIEAMSEIVARLREISPLARK</sequence>
<dbReference type="Gene3D" id="3.90.1150.10">
    <property type="entry name" value="Aspartate Aminotransferase, domain 1"/>
    <property type="match status" value="1"/>
</dbReference>
<dbReference type="STRING" id="1434107.MSBR3_1723"/>
<evidence type="ECO:0000256" key="6">
    <source>
        <dbReference type="ARBA" id="ARBA00023004"/>
    </source>
</evidence>
<dbReference type="InterPro" id="IPR015422">
    <property type="entry name" value="PyrdxlP-dep_Trfase_small"/>
</dbReference>
<dbReference type="HOGENOM" id="CLU_003433_0_0_2"/>
<dbReference type="EMBL" id="CP009517">
    <property type="protein sequence ID" value="AKB82301.1"/>
    <property type="molecule type" value="Genomic_DNA"/>
</dbReference>
<dbReference type="PATRIC" id="fig|1434107.4.peg.2221"/>
<keyword evidence="3" id="KW-0808">Transferase</keyword>
<dbReference type="PANTHER" id="PTHR11601">
    <property type="entry name" value="CYSTEINE DESULFURYLASE FAMILY MEMBER"/>
    <property type="match status" value="1"/>
</dbReference>
<keyword evidence="4" id="KW-0479">Metal-binding</keyword>
<dbReference type="InterPro" id="IPR000192">
    <property type="entry name" value="Aminotrans_V_dom"/>
</dbReference>
<name>A0A0E3SKH5_METBA</name>
<dbReference type="PROSITE" id="PS00018">
    <property type="entry name" value="EF_HAND_1"/>
    <property type="match status" value="1"/>
</dbReference>
<dbReference type="EC" id="4.4.1.2" evidence="9"/>
<dbReference type="GO" id="GO:0046872">
    <property type="term" value="F:metal ion binding"/>
    <property type="evidence" value="ECO:0007669"/>
    <property type="project" value="UniProtKB-KW"/>
</dbReference>
<keyword evidence="10" id="KW-1185">Reference proteome</keyword>
<evidence type="ECO:0000256" key="7">
    <source>
        <dbReference type="ARBA" id="ARBA00023014"/>
    </source>
</evidence>
<evidence type="ECO:0000256" key="4">
    <source>
        <dbReference type="ARBA" id="ARBA00022723"/>
    </source>
</evidence>
<comment type="similarity">
    <text evidence="2">Belongs to the class-V pyridoxal-phosphate-dependent aminotransferase family. NifS/IscS subfamily.</text>
</comment>
<evidence type="ECO:0000256" key="2">
    <source>
        <dbReference type="ARBA" id="ARBA00006490"/>
    </source>
</evidence>
<dbReference type="Pfam" id="PF00266">
    <property type="entry name" value="Aminotran_5"/>
    <property type="match status" value="1"/>
</dbReference>
<gene>
    <name evidence="9" type="ORF">MSBR3_1723</name>
</gene>
<keyword evidence="9" id="KW-0456">Lyase</keyword>
<dbReference type="GO" id="GO:0016740">
    <property type="term" value="F:transferase activity"/>
    <property type="evidence" value="ECO:0007669"/>
    <property type="project" value="UniProtKB-KW"/>
</dbReference>
<dbReference type="AlphaFoldDB" id="A0A0E3SKH5"/>
<evidence type="ECO:0000256" key="1">
    <source>
        <dbReference type="ARBA" id="ARBA00001933"/>
    </source>
</evidence>
<dbReference type="KEGG" id="mbak:MSBR3_1723"/>
<evidence type="ECO:0000256" key="3">
    <source>
        <dbReference type="ARBA" id="ARBA00022679"/>
    </source>
</evidence>
<dbReference type="InterPro" id="IPR015424">
    <property type="entry name" value="PyrdxlP-dep_Trfase"/>
</dbReference>
<dbReference type="Gene3D" id="3.40.640.10">
    <property type="entry name" value="Type I PLP-dependent aspartate aminotransferase-like (Major domain)"/>
    <property type="match status" value="1"/>
</dbReference>
<evidence type="ECO:0000313" key="10">
    <source>
        <dbReference type="Proteomes" id="UP000033066"/>
    </source>
</evidence>
<dbReference type="GO" id="GO:0047982">
    <property type="term" value="F:homocysteine desulfhydrase activity"/>
    <property type="evidence" value="ECO:0007669"/>
    <property type="project" value="UniProtKB-EC"/>
</dbReference>
<dbReference type="PIRSF" id="PIRSF005572">
    <property type="entry name" value="NifS"/>
    <property type="match status" value="1"/>
</dbReference>
<evidence type="ECO:0000256" key="5">
    <source>
        <dbReference type="ARBA" id="ARBA00022898"/>
    </source>
</evidence>
<comment type="cofactor">
    <cofactor evidence="1">
        <name>pyridoxal 5'-phosphate</name>
        <dbReference type="ChEBI" id="CHEBI:597326"/>
    </cofactor>
</comment>
<proteinExistence type="inferred from homology"/>
<reference evidence="9" key="1">
    <citation type="submission" date="2014-07" db="EMBL/GenBank/DDBJ databases">
        <title>Methanogenic archaea and the global carbon cycle.</title>
        <authorList>
            <person name="Henriksen J.R."/>
            <person name="Luke J."/>
            <person name="Reinhart S."/>
            <person name="Benedict M.N."/>
            <person name="Youngblut N.D."/>
            <person name="Metcalf M.E."/>
            <person name="Whitaker R.J."/>
            <person name="Metcalf W.W."/>
        </authorList>
    </citation>
    <scope>NUCLEOTIDE SEQUENCE [LARGE SCALE GENOMIC DNA]</scope>
    <source>
        <strain evidence="9">3</strain>
    </source>
</reference>
<keyword evidence="5" id="KW-0663">Pyridoxal phosphate</keyword>
<evidence type="ECO:0000313" key="9">
    <source>
        <dbReference type="EMBL" id="AKB82301.1"/>
    </source>
</evidence>
<dbReference type="InterPro" id="IPR015421">
    <property type="entry name" value="PyrdxlP-dep_Trfase_major"/>
</dbReference>